<dbReference type="InterPro" id="IPR002792">
    <property type="entry name" value="TRAM_dom"/>
</dbReference>
<keyword evidence="7 8" id="KW-0411">Iron-sulfur</keyword>
<dbReference type="InterPro" id="IPR005839">
    <property type="entry name" value="Methylthiotransferase"/>
</dbReference>
<evidence type="ECO:0000256" key="5">
    <source>
        <dbReference type="ARBA" id="ARBA00022723"/>
    </source>
</evidence>
<keyword evidence="2 8" id="KW-0963">Cytoplasm</keyword>
<feature type="domain" description="TRAM" evidence="9">
    <location>
        <begin position="374"/>
        <end position="442"/>
    </location>
</feature>
<keyword evidence="3 8" id="KW-0808">Transferase</keyword>
<dbReference type="InterPro" id="IPR012340">
    <property type="entry name" value="NA-bd_OB-fold"/>
</dbReference>
<dbReference type="Gene3D" id="2.40.50.140">
    <property type="entry name" value="Nucleic acid-binding proteins"/>
    <property type="match status" value="1"/>
</dbReference>
<dbReference type="SUPFAM" id="SSF102114">
    <property type="entry name" value="Radical SAM enzymes"/>
    <property type="match status" value="1"/>
</dbReference>
<proteinExistence type="inferred from homology"/>
<reference evidence="12 13" key="1">
    <citation type="submission" date="2019-03" db="EMBL/GenBank/DDBJ databases">
        <title>Genomic Encyclopedia of Type Strains, Phase IV (KMG-IV): sequencing the most valuable type-strain genomes for metagenomic binning, comparative biology and taxonomic classification.</title>
        <authorList>
            <person name="Goeker M."/>
        </authorList>
    </citation>
    <scope>NUCLEOTIDE SEQUENCE [LARGE SCALE GENOMIC DNA]</scope>
    <source>
        <strain evidence="12 13">DSM 100433</strain>
    </source>
</reference>
<dbReference type="GO" id="GO:0005829">
    <property type="term" value="C:cytosol"/>
    <property type="evidence" value="ECO:0007669"/>
    <property type="project" value="TreeGrafter"/>
</dbReference>
<keyword evidence="12" id="KW-0687">Ribonucleoprotein</keyword>
<dbReference type="PROSITE" id="PS51918">
    <property type="entry name" value="RADICAL_SAM"/>
    <property type="match status" value="1"/>
</dbReference>
<comment type="cofactor">
    <cofactor evidence="8">
        <name>[4Fe-4S] cluster</name>
        <dbReference type="ChEBI" id="CHEBI:49883"/>
    </cofactor>
    <text evidence="8">Binds 2 [4Fe-4S] clusters. One cluster is coordinated with 3 cysteines and an exchangeable S-adenosyl-L-methionine.</text>
</comment>
<dbReference type="CDD" id="cd01335">
    <property type="entry name" value="Radical_SAM"/>
    <property type="match status" value="1"/>
</dbReference>
<evidence type="ECO:0000256" key="6">
    <source>
        <dbReference type="ARBA" id="ARBA00023004"/>
    </source>
</evidence>
<keyword evidence="1 8" id="KW-0004">4Fe-4S</keyword>
<dbReference type="SFLD" id="SFLDG01082">
    <property type="entry name" value="B12-binding_domain_containing"/>
    <property type="match status" value="1"/>
</dbReference>
<dbReference type="NCBIfam" id="TIGR00089">
    <property type="entry name" value="MiaB/RimO family radical SAM methylthiotransferase"/>
    <property type="match status" value="1"/>
</dbReference>
<feature type="binding site" evidence="8">
    <location>
        <position position="155"/>
    </location>
    <ligand>
        <name>[4Fe-4S] cluster</name>
        <dbReference type="ChEBI" id="CHEBI:49883"/>
        <label>2</label>
        <note>4Fe-4S-S-AdoMet</note>
    </ligand>
</feature>
<dbReference type="InterPro" id="IPR023404">
    <property type="entry name" value="rSAM_horseshoe"/>
</dbReference>
<dbReference type="GO" id="GO:0140101">
    <property type="term" value="F:catalytic activity, acting on a tRNA"/>
    <property type="evidence" value="ECO:0007669"/>
    <property type="project" value="UniProtKB-ARBA"/>
</dbReference>
<dbReference type="PROSITE" id="PS01278">
    <property type="entry name" value="MTTASE_RADICAL"/>
    <property type="match status" value="1"/>
</dbReference>
<dbReference type="FunFam" id="3.80.30.20:FF:000001">
    <property type="entry name" value="tRNA-2-methylthio-N(6)-dimethylallyladenosine synthase 2"/>
    <property type="match status" value="1"/>
</dbReference>
<evidence type="ECO:0000259" key="11">
    <source>
        <dbReference type="PROSITE" id="PS51918"/>
    </source>
</evidence>
<accession>A0A9X8Y8H8</accession>
<dbReference type="Pfam" id="PF04055">
    <property type="entry name" value="Radical_SAM"/>
    <property type="match status" value="1"/>
</dbReference>
<keyword evidence="6 8" id="KW-0408">Iron</keyword>
<sequence length="442" mass="49729">MPIKVGMVSLGCSKNQVDSEIMLSLLKKGGYELCADSGLCDVVIVNTCGFIEDAKKESIENILEFCTLKKEGRIKVIVVTGCLAERYREEVAKEIPEADVVLGIGKNSEIVEAIGRALNGERVVEFGDKYDLPLSGERIISNLPFFAYLKVADGCSNRCTYCAIPSIRGDFRSRGMEDILAEARWMAEGGVKEINVVAQDTSRYGEDLCGKPMLPELLRKLCKIDGIKWIRLLYLYPDRISDELIDVIAKEDKIVKYMDIPLQHCSGEVLRRMNRRGDRGTLTALLQKIRARIPGVVLRTTLICGFPGETKEQFEELCEFVDEIRFERLGCFAYSAEEGTPAASMEGQLDESEKLHRCEIVMEQQMGHAERFNERMIGKVLEVAVEGYDRYAESYFGRSYMDAPDIDTKTFFTSEHPLSIGDFVQVKVEDTIDYDLMGSLVE</sequence>
<dbReference type="InterPro" id="IPR013848">
    <property type="entry name" value="Methylthiotransferase_N"/>
</dbReference>
<comment type="similarity">
    <text evidence="8">Belongs to the methylthiotransferase family. RimO subfamily.</text>
</comment>
<evidence type="ECO:0000256" key="4">
    <source>
        <dbReference type="ARBA" id="ARBA00022691"/>
    </source>
</evidence>
<dbReference type="GO" id="GO:0005840">
    <property type="term" value="C:ribosome"/>
    <property type="evidence" value="ECO:0007669"/>
    <property type="project" value="UniProtKB-KW"/>
</dbReference>
<dbReference type="InterPro" id="IPR005840">
    <property type="entry name" value="Ribosomal_uS12_MeSTrfase_RimO"/>
</dbReference>
<dbReference type="InterPro" id="IPR007197">
    <property type="entry name" value="rSAM"/>
</dbReference>
<evidence type="ECO:0000256" key="3">
    <source>
        <dbReference type="ARBA" id="ARBA00022679"/>
    </source>
</evidence>
<keyword evidence="13" id="KW-1185">Reference proteome</keyword>
<dbReference type="PANTHER" id="PTHR43837:SF1">
    <property type="entry name" value="RIBOSOMAL PROTEIN US12 METHYLTHIOTRANSFERASE RIMO"/>
    <property type="match status" value="1"/>
</dbReference>
<evidence type="ECO:0000256" key="2">
    <source>
        <dbReference type="ARBA" id="ARBA00022490"/>
    </source>
</evidence>
<evidence type="ECO:0000259" key="9">
    <source>
        <dbReference type="PROSITE" id="PS50926"/>
    </source>
</evidence>
<evidence type="ECO:0000256" key="1">
    <source>
        <dbReference type="ARBA" id="ARBA00022485"/>
    </source>
</evidence>
<evidence type="ECO:0000256" key="8">
    <source>
        <dbReference type="HAMAP-Rule" id="MF_01865"/>
    </source>
</evidence>
<evidence type="ECO:0000313" key="13">
    <source>
        <dbReference type="Proteomes" id="UP000294682"/>
    </source>
</evidence>
<feature type="binding site" evidence="8">
    <location>
        <position position="48"/>
    </location>
    <ligand>
        <name>[4Fe-4S] cluster</name>
        <dbReference type="ChEBI" id="CHEBI:49883"/>
        <label>1</label>
    </ligand>
</feature>
<dbReference type="NCBIfam" id="TIGR01125">
    <property type="entry name" value="30S ribosomal protein S12 methylthiotransferase RimO"/>
    <property type="match status" value="1"/>
</dbReference>
<dbReference type="EMBL" id="SLUK01000004">
    <property type="protein sequence ID" value="TCL43830.1"/>
    <property type="molecule type" value="Genomic_DNA"/>
</dbReference>
<feature type="binding site" evidence="8">
    <location>
        <position position="162"/>
    </location>
    <ligand>
        <name>[4Fe-4S] cluster</name>
        <dbReference type="ChEBI" id="CHEBI:49883"/>
        <label>2</label>
        <note>4Fe-4S-S-AdoMet</note>
    </ligand>
</feature>
<dbReference type="GO" id="GO:0103039">
    <property type="term" value="F:protein methylthiotransferase activity"/>
    <property type="evidence" value="ECO:0007669"/>
    <property type="project" value="UniProtKB-EC"/>
</dbReference>
<dbReference type="Pfam" id="PF00919">
    <property type="entry name" value="UPF0004"/>
    <property type="match status" value="1"/>
</dbReference>
<feature type="binding site" evidence="8">
    <location>
        <position position="159"/>
    </location>
    <ligand>
        <name>[4Fe-4S] cluster</name>
        <dbReference type="ChEBI" id="CHEBI:49883"/>
        <label>2</label>
        <note>4Fe-4S-S-AdoMet</note>
    </ligand>
</feature>
<evidence type="ECO:0000259" key="10">
    <source>
        <dbReference type="PROSITE" id="PS51449"/>
    </source>
</evidence>
<dbReference type="Proteomes" id="UP000294682">
    <property type="component" value="Unassembled WGS sequence"/>
</dbReference>
<organism evidence="12 13">
    <name type="scientific">Harryflintia acetispora</name>
    <dbReference type="NCBI Taxonomy" id="1849041"/>
    <lineage>
        <taxon>Bacteria</taxon>
        <taxon>Bacillati</taxon>
        <taxon>Bacillota</taxon>
        <taxon>Clostridia</taxon>
        <taxon>Eubacteriales</taxon>
        <taxon>Oscillospiraceae</taxon>
        <taxon>Harryflintia</taxon>
    </lineage>
</organism>
<gene>
    <name evidence="8" type="primary">rimO</name>
    <name evidence="12" type="ORF">EDD78_104169</name>
</gene>
<comment type="subcellular location">
    <subcellularLocation>
        <location evidence="8">Cytoplasm</location>
    </subcellularLocation>
</comment>
<dbReference type="PANTHER" id="PTHR43837">
    <property type="entry name" value="RIBOSOMAL PROTEIN S12 METHYLTHIOTRANSFERASE RIMO"/>
    <property type="match status" value="1"/>
</dbReference>
<evidence type="ECO:0000256" key="7">
    <source>
        <dbReference type="ARBA" id="ARBA00023014"/>
    </source>
</evidence>
<comment type="catalytic activity">
    <reaction evidence="8">
        <text>L-aspartate(89)-[ribosomal protein uS12]-hydrogen + (sulfur carrier)-SH + AH2 + 2 S-adenosyl-L-methionine = 3-methylsulfanyl-L-aspartate(89)-[ribosomal protein uS12]-hydrogen + (sulfur carrier)-H + 5'-deoxyadenosine + L-methionine + A + S-adenosyl-L-homocysteine + 2 H(+)</text>
        <dbReference type="Rhea" id="RHEA:37087"/>
        <dbReference type="Rhea" id="RHEA-COMP:10460"/>
        <dbReference type="Rhea" id="RHEA-COMP:10461"/>
        <dbReference type="Rhea" id="RHEA-COMP:14737"/>
        <dbReference type="Rhea" id="RHEA-COMP:14739"/>
        <dbReference type="ChEBI" id="CHEBI:13193"/>
        <dbReference type="ChEBI" id="CHEBI:15378"/>
        <dbReference type="ChEBI" id="CHEBI:17319"/>
        <dbReference type="ChEBI" id="CHEBI:17499"/>
        <dbReference type="ChEBI" id="CHEBI:29917"/>
        <dbReference type="ChEBI" id="CHEBI:29961"/>
        <dbReference type="ChEBI" id="CHEBI:57844"/>
        <dbReference type="ChEBI" id="CHEBI:57856"/>
        <dbReference type="ChEBI" id="CHEBI:59789"/>
        <dbReference type="ChEBI" id="CHEBI:64428"/>
        <dbReference type="ChEBI" id="CHEBI:73599"/>
        <dbReference type="EC" id="2.8.4.4"/>
    </reaction>
</comment>
<keyword evidence="5 8" id="KW-0479">Metal-binding</keyword>
<evidence type="ECO:0000313" key="12">
    <source>
        <dbReference type="EMBL" id="TCL43830.1"/>
    </source>
</evidence>
<protein>
    <recommendedName>
        <fullName evidence="8">Ribosomal protein uS12 methylthiotransferase RimO</fullName>
        <shortName evidence="8">uS12 MTTase</shortName>
        <shortName evidence="8">uS12 methylthiotransferase</shortName>
        <ecNumber evidence="8">2.8.4.4</ecNumber>
    </recommendedName>
    <alternativeName>
        <fullName evidence="8">Ribosomal protein uS12 (aspartate-C(3))-methylthiotransferase</fullName>
    </alternativeName>
    <alternativeName>
        <fullName evidence="8">Ribosome maturation factor RimO</fullName>
    </alternativeName>
</protein>
<dbReference type="SFLD" id="SFLDS00029">
    <property type="entry name" value="Radical_SAM"/>
    <property type="match status" value="1"/>
</dbReference>
<dbReference type="GO" id="GO:0035600">
    <property type="term" value="P:tRNA methylthiolation"/>
    <property type="evidence" value="ECO:0007669"/>
    <property type="project" value="UniProtKB-ARBA"/>
</dbReference>
<dbReference type="Gene3D" id="3.40.50.12160">
    <property type="entry name" value="Methylthiotransferase, N-terminal domain"/>
    <property type="match status" value="1"/>
</dbReference>
<dbReference type="InterPro" id="IPR038135">
    <property type="entry name" value="Methylthiotransferase_N_sf"/>
</dbReference>
<dbReference type="HAMAP" id="MF_01865">
    <property type="entry name" value="MTTase_RimO"/>
    <property type="match status" value="1"/>
</dbReference>
<dbReference type="SFLD" id="SFLDG01061">
    <property type="entry name" value="methylthiotransferase"/>
    <property type="match status" value="1"/>
</dbReference>
<keyword evidence="12" id="KW-0689">Ribosomal protein</keyword>
<dbReference type="SFLD" id="SFLDF00274">
    <property type="entry name" value="ribosomal_protein_S12_methylth"/>
    <property type="match status" value="1"/>
</dbReference>
<dbReference type="PROSITE" id="PS51449">
    <property type="entry name" value="MTTASE_N"/>
    <property type="match status" value="1"/>
</dbReference>
<dbReference type="InterPro" id="IPR058240">
    <property type="entry name" value="rSAM_sf"/>
</dbReference>
<dbReference type="SMART" id="SM00729">
    <property type="entry name" value="Elp3"/>
    <property type="match status" value="1"/>
</dbReference>
<name>A0A9X8Y8H8_9FIRM</name>
<feature type="binding site" evidence="8">
    <location>
        <position position="82"/>
    </location>
    <ligand>
        <name>[4Fe-4S] cluster</name>
        <dbReference type="ChEBI" id="CHEBI:49883"/>
        <label>1</label>
    </ligand>
</feature>
<feature type="domain" description="Radical SAM core" evidence="11">
    <location>
        <begin position="141"/>
        <end position="371"/>
    </location>
</feature>
<dbReference type="InterPro" id="IPR006638">
    <property type="entry name" value="Elp3/MiaA/NifB-like_rSAM"/>
</dbReference>
<comment type="caution">
    <text evidence="12">The sequence shown here is derived from an EMBL/GenBank/DDBJ whole genome shotgun (WGS) entry which is preliminary data.</text>
</comment>
<dbReference type="GO" id="GO:0046872">
    <property type="term" value="F:metal ion binding"/>
    <property type="evidence" value="ECO:0007669"/>
    <property type="project" value="UniProtKB-KW"/>
</dbReference>
<dbReference type="Gene3D" id="3.80.30.20">
    <property type="entry name" value="tm_1862 like domain"/>
    <property type="match status" value="1"/>
</dbReference>
<dbReference type="GO" id="GO:0035599">
    <property type="term" value="F:aspartic acid methylthiotransferase activity"/>
    <property type="evidence" value="ECO:0007669"/>
    <property type="project" value="TreeGrafter"/>
</dbReference>
<dbReference type="Pfam" id="PF18693">
    <property type="entry name" value="TRAM_2"/>
    <property type="match status" value="1"/>
</dbReference>
<dbReference type="RefSeq" id="WP_132084392.1">
    <property type="nucleotide sequence ID" value="NZ_SLUK01000004.1"/>
</dbReference>
<comment type="function">
    <text evidence="8">Catalyzes the methylthiolation of an aspartic acid residue of ribosomal protein uS12.</text>
</comment>
<dbReference type="EC" id="2.8.4.4" evidence="8"/>
<dbReference type="InterPro" id="IPR020612">
    <property type="entry name" value="Methylthiotransferase_CS"/>
</dbReference>
<keyword evidence="4 8" id="KW-0949">S-adenosyl-L-methionine</keyword>
<dbReference type="AlphaFoldDB" id="A0A9X8Y8H8"/>
<dbReference type="GO" id="GO:0051539">
    <property type="term" value="F:4 iron, 4 sulfur cluster binding"/>
    <property type="evidence" value="ECO:0007669"/>
    <property type="project" value="UniProtKB-UniRule"/>
</dbReference>
<feature type="binding site" evidence="8">
    <location>
        <position position="12"/>
    </location>
    <ligand>
        <name>[4Fe-4S] cluster</name>
        <dbReference type="ChEBI" id="CHEBI:49883"/>
        <label>1</label>
    </ligand>
</feature>
<feature type="domain" description="MTTase N-terminal" evidence="10">
    <location>
        <begin position="3"/>
        <end position="119"/>
    </location>
</feature>
<dbReference type="PROSITE" id="PS50926">
    <property type="entry name" value="TRAM"/>
    <property type="match status" value="1"/>
</dbReference>